<keyword evidence="3" id="KW-1185">Reference proteome</keyword>
<evidence type="ECO:0000313" key="3">
    <source>
        <dbReference type="Proteomes" id="UP000509379"/>
    </source>
</evidence>
<name>A0A7D5BKA4_9CAUD</name>
<sequence length="30" mass="3373">MNARRKLTYLLAIVDLIVVSWAIAVIVDCL</sequence>
<evidence type="ECO:0000313" key="2">
    <source>
        <dbReference type="EMBL" id="QKW95627.1"/>
    </source>
</evidence>
<keyword evidence="1" id="KW-1133">Transmembrane helix</keyword>
<reference evidence="2" key="1">
    <citation type="submission" date="2020-05" db="EMBL/GenBank/DDBJ databases">
        <title>Isolation and characterization of the novel bacteriophage AXL3 against Stenotrophomonas maltophilia.</title>
        <authorList>
            <person name="McCutcheon J.G."/>
            <person name="Lin A."/>
            <person name="Dennis J."/>
        </authorList>
    </citation>
    <scope>NUCLEOTIDE SEQUENCE [LARGE SCALE GENOMIC DNA]</scope>
</reference>
<keyword evidence="1" id="KW-0472">Membrane</keyword>
<feature type="transmembrane region" description="Helical" evidence="1">
    <location>
        <begin position="7"/>
        <end position="27"/>
    </location>
</feature>
<protein>
    <submittedName>
        <fullName evidence="2">Uncharacterized protein</fullName>
    </submittedName>
</protein>
<dbReference type="EMBL" id="MT536174">
    <property type="protein sequence ID" value="QKW95627.1"/>
    <property type="molecule type" value="Genomic_DNA"/>
</dbReference>
<gene>
    <name evidence="2" type="ORF">AXL3_35</name>
</gene>
<proteinExistence type="predicted"/>
<accession>A0A7D5BKA4</accession>
<organism evidence="2 3">
    <name type="scientific">Stenotrophomonas phage vB_SmaS-AXL_3</name>
    <dbReference type="NCBI Taxonomy" id="2740427"/>
    <lineage>
        <taxon>Viruses</taxon>
        <taxon>Duplodnaviria</taxon>
        <taxon>Heunggongvirae</taxon>
        <taxon>Uroviricota</taxon>
        <taxon>Caudoviricetes</taxon>
        <taxon>Axeltriavirus</taxon>
        <taxon>Axeltriavirus AXL3</taxon>
    </lineage>
</organism>
<dbReference type="Proteomes" id="UP000509379">
    <property type="component" value="Segment"/>
</dbReference>
<evidence type="ECO:0000256" key="1">
    <source>
        <dbReference type="SAM" id="Phobius"/>
    </source>
</evidence>
<keyword evidence="1" id="KW-0812">Transmembrane</keyword>